<name>A0A7V4XQD4_9BACT</name>
<protein>
    <submittedName>
        <fullName evidence="1">Uncharacterized protein</fullName>
    </submittedName>
</protein>
<comment type="caution">
    <text evidence="1">The sequence shown here is derived from an EMBL/GenBank/DDBJ whole genome shotgun (WGS) entry which is preliminary data.</text>
</comment>
<accession>A0A7V4XQD4</accession>
<proteinExistence type="predicted"/>
<reference evidence="1" key="1">
    <citation type="journal article" date="2020" name="mSystems">
        <title>Genome- and Community-Level Interaction Insights into Carbon Utilization and Element Cycling Functions of Hydrothermarchaeota in Hydrothermal Sediment.</title>
        <authorList>
            <person name="Zhou Z."/>
            <person name="Liu Y."/>
            <person name="Xu W."/>
            <person name="Pan J."/>
            <person name="Luo Z.H."/>
            <person name="Li M."/>
        </authorList>
    </citation>
    <scope>NUCLEOTIDE SEQUENCE [LARGE SCALE GENOMIC DNA]</scope>
    <source>
        <strain evidence="1">SpSt-855</strain>
    </source>
</reference>
<sequence length="60" mass="6818">MPQLASSTRFEAAKPAEALQEEERAALEQRCHQLEVLVGELLLKNERLRMRLVADEGQDV</sequence>
<gene>
    <name evidence="1" type="ORF">ENW50_00870</name>
</gene>
<dbReference type="EMBL" id="DTKL01000010">
    <property type="protein sequence ID" value="HGY93233.1"/>
    <property type="molecule type" value="Genomic_DNA"/>
</dbReference>
<evidence type="ECO:0000313" key="1">
    <source>
        <dbReference type="EMBL" id="HGY93233.1"/>
    </source>
</evidence>
<organism evidence="1">
    <name type="scientific">Acidobacterium capsulatum</name>
    <dbReference type="NCBI Taxonomy" id="33075"/>
    <lineage>
        <taxon>Bacteria</taxon>
        <taxon>Pseudomonadati</taxon>
        <taxon>Acidobacteriota</taxon>
        <taxon>Terriglobia</taxon>
        <taxon>Terriglobales</taxon>
        <taxon>Acidobacteriaceae</taxon>
        <taxon>Acidobacterium</taxon>
    </lineage>
</organism>
<dbReference type="AlphaFoldDB" id="A0A7V4XQD4"/>